<organism evidence="1 2">
    <name type="scientific">Heterorhabditis bacteriophora</name>
    <name type="common">Entomopathogenic nematode worm</name>
    <dbReference type="NCBI Taxonomy" id="37862"/>
    <lineage>
        <taxon>Eukaryota</taxon>
        <taxon>Metazoa</taxon>
        <taxon>Ecdysozoa</taxon>
        <taxon>Nematoda</taxon>
        <taxon>Chromadorea</taxon>
        <taxon>Rhabditida</taxon>
        <taxon>Rhabditina</taxon>
        <taxon>Rhabditomorpha</taxon>
        <taxon>Strongyloidea</taxon>
        <taxon>Heterorhabditidae</taxon>
        <taxon>Heterorhabditis</taxon>
    </lineage>
</organism>
<keyword evidence="1" id="KW-1185">Reference proteome</keyword>
<protein>
    <submittedName>
        <fullName evidence="2">GRANULINS domain-containing protein</fullName>
    </submittedName>
</protein>
<reference evidence="2" key="1">
    <citation type="submission" date="2016-11" db="UniProtKB">
        <authorList>
            <consortium name="WormBaseParasite"/>
        </authorList>
    </citation>
    <scope>IDENTIFICATION</scope>
</reference>
<sequence length="255" mass="27922">MAIVAEHSIGRVWQEEGERNGVAFRFWNGTDLTLQIPLRMTYTTRPSQDLEAIDSLVEMDGLLARDCSKRTCSDGFECSLSPSGARVCCSYAQCSIGVTARAVCAAGCRRNERCEDISGQRWCCPVSETGLKCPRSTISNGMRCSPSSPFCPTGFVCEGSTEEADEYLCCMIEDFTIAPSPLTSTFPPFSTTTRNLNTWKRTATTRVPRCSDGSLSLKIDGVFLRCPEAGAPCPKLSTWICMYAITNNADLFVLC</sequence>
<evidence type="ECO:0000313" key="2">
    <source>
        <dbReference type="WBParaSite" id="Hba_05833"/>
    </source>
</evidence>
<proteinExistence type="predicted"/>
<accession>A0A1I7WL97</accession>
<dbReference type="Proteomes" id="UP000095283">
    <property type="component" value="Unplaced"/>
</dbReference>
<dbReference type="SMART" id="SM00289">
    <property type="entry name" value="WR1"/>
    <property type="match status" value="3"/>
</dbReference>
<dbReference type="WBParaSite" id="Hba_05833">
    <property type="protein sequence ID" value="Hba_05833"/>
    <property type="gene ID" value="Hba_05833"/>
</dbReference>
<dbReference type="InterPro" id="IPR006150">
    <property type="entry name" value="Cys_repeat_1"/>
</dbReference>
<name>A0A1I7WL97_HETBA</name>
<dbReference type="AlphaFoldDB" id="A0A1I7WL97"/>
<evidence type="ECO:0000313" key="1">
    <source>
        <dbReference type="Proteomes" id="UP000095283"/>
    </source>
</evidence>